<proteinExistence type="predicted"/>
<dbReference type="PANTHER" id="PTHR33710:SF73">
    <property type="entry name" value="ZINC KNUCKLE CX2CX4HX4C DOMAIN-CONTAINING PROTEIN"/>
    <property type="match status" value="1"/>
</dbReference>
<dbReference type="Proteomes" id="UP000818029">
    <property type="component" value="Chromosome D11"/>
</dbReference>
<dbReference type="GeneID" id="121223308"/>
<evidence type="ECO:0000313" key="2">
    <source>
        <dbReference type="RefSeq" id="XP_040960419.1"/>
    </source>
</evidence>
<protein>
    <recommendedName>
        <fullName evidence="3">Reverse transcriptase</fullName>
    </recommendedName>
</protein>
<reference evidence="1" key="1">
    <citation type="journal article" date="2020" name="Nat. Genet.">
        <title>Genomic diversifications of five Gossypium allopolyploid species and their impact on cotton improvement.</title>
        <authorList>
            <person name="Chen Z.J."/>
            <person name="Sreedasyam A."/>
            <person name="Ando A."/>
            <person name="Song Q."/>
            <person name="De Santiago L.M."/>
            <person name="Hulse-Kemp A.M."/>
            <person name="Ding M."/>
            <person name="Ye W."/>
            <person name="Kirkbride R.C."/>
            <person name="Jenkins J."/>
            <person name="Plott C."/>
            <person name="Lovell J."/>
            <person name="Lin Y.M."/>
            <person name="Vaughn R."/>
            <person name="Liu B."/>
            <person name="Simpson S."/>
            <person name="Scheffler B.E."/>
            <person name="Wen L."/>
            <person name="Saski C.A."/>
            <person name="Grover C.E."/>
            <person name="Hu G."/>
            <person name="Conover J.L."/>
            <person name="Carlson J.W."/>
            <person name="Shu S."/>
            <person name="Boston L.B."/>
            <person name="Williams M."/>
            <person name="Peterson D.G."/>
            <person name="McGee K."/>
            <person name="Jones D.C."/>
            <person name="Wendel J.F."/>
            <person name="Stelly D.M."/>
            <person name="Grimwood J."/>
            <person name="Schmutz J."/>
        </authorList>
    </citation>
    <scope>NUCLEOTIDE SEQUENCE [LARGE SCALE GENOMIC DNA]</scope>
    <source>
        <strain evidence="1">cv. TM-1</strain>
    </source>
</reference>
<keyword evidence="1" id="KW-1185">Reference proteome</keyword>
<dbReference type="RefSeq" id="XP_040960419.1">
    <property type="nucleotide sequence ID" value="XM_041104485.1"/>
</dbReference>
<dbReference type="InterPro" id="IPR036691">
    <property type="entry name" value="Endo/exonu/phosph_ase_sf"/>
</dbReference>
<evidence type="ECO:0008006" key="3">
    <source>
        <dbReference type="Google" id="ProtNLM"/>
    </source>
</evidence>
<dbReference type="PANTHER" id="PTHR33710">
    <property type="entry name" value="BNAC02G09200D PROTEIN"/>
    <property type="match status" value="1"/>
</dbReference>
<gene>
    <name evidence="2" type="primary">LOC121223308</name>
</gene>
<reference evidence="2" key="2">
    <citation type="submission" date="2025-08" db="UniProtKB">
        <authorList>
            <consortium name="RefSeq"/>
        </authorList>
    </citation>
    <scope>IDENTIFICATION</scope>
</reference>
<sequence>MERVRKSCGFLHGIDVSSNGSRGGLCLAWLEHKRIQLKSFSRRHIDVIIDEEDEGHKWRGNLPENNIQERLDRGVATAEWLHLFPDFQLQHLPHTFSDHYPLLVNTKECRERTQKSFKFEAWWVLEDSFLNTVKDIWEHSEGDFLSKLDSMKEGLERWASQIRFSRKVKKLLSSKLVSLLEEERDEENIADLIDTKIQLNFEIEKD</sequence>
<accession>A0ABM3B060</accession>
<organism evidence="1 2">
    <name type="scientific">Gossypium hirsutum</name>
    <name type="common">Upland cotton</name>
    <name type="synonym">Gossypium mexicanum</name>
    <dbReference type="NCBI Taxonomy" id="3635"/>
    <lineage>
        <taxon>Eukaryota</taxon>
        <taxon>Viridiplantae</taxon>
        <taxon>Streptophyta</taxon>
        <taxon>Embryophyta</taxon>
        <taxon>Tracheophyta</taxon>
        <taxon>Spermatophyta</taxon>
        <taxon>Magnoliopsida</taxon>
        <taxon>eudicotyledons</taxon>
        <taxon>Gunneridae</taxon>
        <taxon>Pentapetalae</taxon>
        <taxon>rosids</taxon>
        <taxon>malvids</taxon>
        <taxon>Malvales</taxon>
        <taxon>Malvaceae</taxon>
        <taxon>Malvoideae</taxon>
        <taxon>Gossypium</taxon>
    </lineage>
</organism>
<dbReference type="SUPFAM" id="SSF56219">
    <property type="entry name" value="DNase I-like"/>
    <property type="match status" value="1"/>
</dbReference>
<evidence type="ECO:0000313" key="1">
    <source>
        <dbReference type="Proteomes" id="UP000818029"/>
    </source>
</evidence>
<name>A0ABM3B060_GOSHI</name>